<reference evidence="1 2" key="1">
    <citation type="submission" date="2018-11" db="EMBL/GenBank/DDBJ databases">
        <title>Deinococcus shelandsis sp. nov., isolated from South Shetland Islands soil of Antarctica.</title>
        <authorList>
            <person name="Tian J."/>
        </authorList>
    </citation>
    <scope>NUCLEOTIDE SEQUENCE [LARGE SCALE GENOMIC DNA]</scope>
    <source>
        <strain evidence="1 2">S14-83T</strain>
    </source>
</reference>
<dbReference type="Proteomes" id="UP000276417">
    <property type="component" value="Chromosome 2"/>
</dbReference>
<dbReference type="InterPro" id="IPR036770">
    <property type="entry name" value="Ankyrin_rpt-contain_sf"/>
</dbReference>
<evidence type="ECO:0000313" key="1">
    <source>
        <dbReference type="EMBL" id="AZI44441.1"/>
    </source>
</evidence>
<dbReference type="Pfam" id="PF13637">
    <property type="entry name" value="Ank_4"/>
    <property type="match status" value="1"/>
</dbReference>
<organism evidence="1 2">
    <name type="scientific">Deinococcus psychrotolerans</name>
    <dbReference type="NCBI Taxonomy" id="2489213"/>
    <lineage>
        <taxon>Bacteria</taxon>
        <taxon>Thermotogati</taxon>
        <taxon>Deinococcota</taxon>
        <taxon>Deinococci</taxon>
        <taxon>Deinococcales</taxon>
        <taxon>Deinococcaceae</taxon>
        <taxon>Deinococcus</taxon>
    </lineage>
</organism>
<dbReference type="InterPro" id="IPR039323">
    <property type="entry name" value="ANKRD_45/46/60"/>
</dbReference>
<dbReference type="Gene3D" id="1.25.40.20">
    <property type="entry name" value="Ankyrin repeat-containing domain"/>
    <property type="match status" value="2"/>
</dbReference>
<proteinExistence type="predicted"/>
<dbReference type="SUPFAM" id="SSF48403">
    <property type="entry name" value="Ankyrin repeat"/>
    <property type="match status" value="1"/>
</dbReference>
<dbReference type="AlphaFoldDB" id="A0A3G8YRQ0"/>
<keyword evidence="2" id="KW-1185">Reference proteome</keyword>
<sequence>MLREVLRAKPDLTRTNRYGGIALIPAADRGHLPYVHELLATTKINVNHVNNLGWTALLEAVILGDGGSTHTEIVRELLPHGADRSLGDKNGVTPLQHAHQLGYTTMVRLLEAPAGRK</sequence>
<evidence type="ECO:0000313" key="2">
    <source>
        <dbReference type="Proteomes" id="UP000276417"/>
    </source>
</evidence>
<dbReference type="OrthoDB" id="9812708at2"/>
<protein>
    <submittedName>
        <fullName evidence="1">Ankyrin repeat domain-containing protein</fullName>
    </submittedName>
</protein>
<name>A0A3G8YRQ0_9DEIO</name>
<dbReference type="EMBL" id="CP034184">
    <property type="protein sequence ID" value="AZI44441.1"/>
    <property type="molecule type" value="Genomic_DNA"/>
</dbReference>
<gene>
    <name evidence="1" type="ORF">EHF33_15225</name>
</gene>
<accession>A0A3G8YRQ0</accession>
<dbReference type="RefSeq" id="WP_124874080.1">
    <property type="nucleotide sequence ID" value="NZ_CP034184.1"/>
</dbReference>
<dbReference type="PANTHER" id="PTHR22677">
    <property type="entry name" value="ANKYRIN REPEAT DOMAIN-CONTAINING PROTEIN 60"/>
    <property type="match status" value="1"/>
</dbReference>
<dbReference type="PANTHER" id="PTHR22677:SF4">
    <property type="entry name" value="USHER SYNDROME TYPE-1G PROTEIN-LIKE PROTEIN"/>
    <property type="match status" value="1"/>
</dbReference>
<dbReference type="InterPro" id="IPR002110">
    <property type="entry name" value="Ankyrin_rpt"/>
</dbReference>
<dbReference type="KEGG" id="dph:EHF33_15225"/>